<comment type="caution">
    <text evidence="1">The sequence shown here is derived from an EMBL/GenBank/DDBJ whole genome shotgun (WGS) entry which is preliminary data.</text>
</comment>
<organism evidence="1 2">
    <name type="scientific">Promicromonospora sukumoe</name>
    <dbReference type="NCBI Taxonomy" id="88382"/>
    <lineage>
        <taxon>Bacteria</taxon>
        <taxon>Bacillati</taxon>
        <taxon>Actinomycetota</taxon>
        <taxon>Actinomycetes</taxon>
        <taxon>Micrococcales</taxon>
        <taxon>Promicromonosporaceae</taxon>
        <taxon>Promicromonospora</taxon>
    </lineage>
</organism>
<evidence type="ECO:0000313" key="2">
    <source>
        <dbReference type="Proteomes" id="UP000540568"/>
    </source>
</evidence>
<evidence type="ECO:0008006" key="3">
    <source>
        <dbReference type="Google" id="ProtNLM"/>
    </source>
</evidence>
<name>A0A7W3PH34_9MICO</name>
<sequence>MKEEHRQADEFVLHAWVDESMQMPSQQRAGLYLLAAAVASPAACDPMRADLCDLLLKGTRRLHWRDESGPRRAKIAATIATHDLVHVVVVGTPIDPKRQERARRQCLERLVFELDALAVSQVWLESRTQSLNERDRRMFAALHAKHVMPTDLHIDFALPTDEPMLWVADAVAGAVGQARRGAALDVRETLGHGIDEIDIPL</sequence>
<proteinExistence type="predicted"/>
<evidence type="ECO:0000313" key="1">
    <source>
        <dbReference type="EMBL" id="MBA8811317.1"/>
    </source>
</evidence>
<accession>A0A7W3PH34</accession>
<keyword evidence="2" id="KW-1185">Reference proteome</keyword>
<dbReference type="AlphaFoldDB" id="A0A7W3PH34"/>
<dbReference type="EMBL" id="JACGWV010000003">
    <property type="protein sequence ID" value="MBA8811317.1"/>
    <property type="molecule type" value="Genomic_DNA"/>
</dbReference>
<gene>
    <name evidence="1" type="ORF">FHX71_005324</name>
</gene>
<dbReference type="Proteomes" id="UP000540568">
    <property type="component" value="Unassembled WGS sequence"/>
</dbReference>
<reference evidence="1 2" key="1">
    <citation type="submission" date="2020-07" db="EMBL/GenBank/DDBJ databases">
        <title>Sequencing the genomes of 1000 actinobacteria strains.</title>
        <authorList>
            <person name="Klenk H.-P."/>
        </authorList>
    </citation>
    <scope>NUCLEOTIDE SEQUENCE [LARGE SCALE GENOMIC DNA]</scope>
    <source>
        <strain evidence="1 2">DSM 44121</strain>
    </source>
</reference>
<protein>
    <recommendedName>
        <fullName evidence="3">DUF3800 domain-containing protein</fullName>
    </recommendedName>
</protein>
<dbReference type="RefSeq" id="WP_182620465.1">
    <property type="nucleotide sequence ID" value="NZ_BAAATF010000001.1"/>
</dbReference>